<dbReference type="AlphaFoldDB" id="A0A194VAW9"/>
<evidence type="ECO:0000256" key="4">
    <source>
        <dbReference type="ARBA" id="ARBA00022827"/>
    </source>
</evidence>
<comment type="similarity">
    <text evidence="2">Belongs to the paxM FAD-dependent monooxygenase family.</text>
</comment>
<sequence length="799" mass="87134">MAKRNFKVIIAGGSIAGLTLANMLEKHGIDFVLLEAYGQIAPNIGASLGLFPNGLRILDQLGCFEEIDKLRIPPFGGQHVVDAEGKSMSVVWGLAEHLERRSGYPSCFLDRQQLIQILYDKLEQKDKVLVNKRVDRIDMNEENVTVITKDGDSFTGDLVVGADGVHSKVRQQMWHVANQIQPGTFDEKEAASVPSYFKCIFGISKPGIMPDEMKAGHVLAPDCTVFILDGPGGRAYFFLNVAIPDGPKRGKDIPRYTKEDEAKLAEEHKDVPLVKGKVTFGDLYAARISSTLVPLESHVWKKWYYGRIMTIGDAAHKQDPINGQGGNGAMESAAVLTNALVKMLDQHPDRQSIQQIEVALAEAQEARHERATLMKNASHSMQAFFWKMKKTPFGEQLIRTILRFVDPVMKVQRIGGNVDGGLKLRGIPVPKRARAIPYTDELPSKPIKGKKASWLPALLATALLVLLSVLRTAISTLETPATATEEPLSEIANDGLSTNSTGGVPVFITKPMEFGSGIANGQYLIGMFAPMLIVWFVESRRLGNRLSPISLMGLFGALSLKFGISRVAPFYYILSIFTGSNRMIGRRISEEAVYAIIPTIVLGLALLNQTLPILSDAVESTLHKDLSWVLVPACVLTLNRLIQGWIKSSWLGGSKAAKAPRGAEALSAYSITDVSPLRKTYAAAFAVSAVAHAALIGSYGIGSGLDLSTAFSTPSVLRDVLFHGLVLTVYLIYTVWDMRRLGHITTFEAVKAAVAVVAGQLLVGPGATYVGTWFWREGMYTRHYVAFEEVSAAKTSVTA</sequence>
<dbReference type="InterPro" id="IPR002938">
    <property type="entry name" value="FAD-bd"/>
</dbReference>
<dbReference type="SUPFAM" id="SSF51905">
    <property type="entry name" value="FAD/NAD(P)-binding domain"/>
    <property type="match status" value="1"/>
</dbReference>
<keyword evidence="4" id="KW-0274">FAD</keyword>
<dbReference type="EMBL" id="KN714769">
    <property type="protein sequence ID" value="KUI61172.1"/>
    <property type="molecule type" value="Genomic_DNA"/>
</dbReference>
<reference evidence="9" key="1">
    <citation type="submission" date="2014-12" db="EMBL/GenBank/DDBJ databases">
        <title>Genome Sequence of Valsa Canker Pathogens Uncovers a Specific Adaption of Colonization on Woody Bark.</title>
        <authorList>
            <person name="Yin Z."/>
            <person name="Liu H."/>
            <person name="Gao X."/>
            <person name="Li Z."/>
            <person name="Song N."/>
            <person name="Ke X."/>
            <person name="Dai Q."/>
            <person name="Wu Y."/>
            <person name="Sun Y."/>
            <person name="Xu J.-R."/>
            <person name="Kang Z.K."/>
            <person name="Wang L."/>
            <person name="Huang L."/>
        </authorList>
    </citation>
    <scope>NUCLEOTIDE SEQUENCE [LARGE SCALE GENOMIC DNA]</scope>
    <source>
        <strain evidence="9">SXYL134</strain>
    </source>
</reference>
<evidence type="ECO:0000256" key="2">
    <source>
        <dbReference type="ARBA" id="ARBA00007992"/>
    </source>
</evidence>
<dbReference type="PRINTS" id="PR00420">
    <property type="entry name" value="RNGMNOXGNASE"/>
</dbReference>
<accession>A0A194VAW9</accession>
<feature type="transmembrane region" description="Helical" evidence="6">
    <location>
        <begin position="721"/>
        <end position="738"/>
    </location>
</feature>
<feature type="transmembrane region" description="Helical" evidence="6">
    <location>
        <begin position="592"/>
        <end position="614"/>
    </location>
</feature>
<keyword evidence="9" id="KW-1185">Reference proteome</keyword>
<dbReference type="STRING" id="694573.A0A194VAW9"/>
<keyword evidence="5" id="KW-0560">Oxidoreductase</keyword>
<dbReference type="PANTHER" id="PTHR47356">
    <property type="entry name" value="FAD-DEPENDENT MONOOXYGENASE ASQG-RELATED"/>
    <property type="match status" value="1"/>
</dbReference>
<feature type="transmembrane region" description="Helical" evidence="6">
    <location>
        <begin position="750"/>
        <end position="775"/>
    </location>
</feature>
<dbReference type="InterPro" id="IPR036188">
    <property type="entry name" value="FAD/NAD-bd_sf"/>
</dbReference>
<evidence type="ECO:0000313" key="8">
    <source>
        <dbReference type="EMBL" id="KUI61172.1"/>
    </source>
</evidence>
<keyword evidence="6" id="KW-1133">Transmembrane helix</keyword>
<evidence type="ECO:0000256" key="6">
    <source>
        <dbReference type="SAM" id="Phobius"/>
    </source>
</evidence>
<feature type="transmembrane region" description="Helical" evidence="6">
    <location>
        <begin position="452"/>
        <end position="470"/>
    </location>
</feature>
<keyword evidence="6" id="KW-0472">Membrane</keyword>
<proteinExistence type="inferred from homology"/>
<dbReference type="PANTHER" id="PTHR47356:SF2">
    <property type="entry name" value="FAD-BINDING DOMAIN-CONTAINING PROTEIN-RELATED"/>
    <property type="match status" value="1"/>
</dbReference>
<protein>
    <submittedName>
        <fullName evidence="8">FAD-dependent urate hydroxylase</fullName>
    </submittedName>
</protein>
<feature type="domain" description="FAD-binding" evidence="7">
    <location>
        <begin position="7"/>
        <end position="173"/>
    </location>
</feature>
<evidence type="ECO:0000313" key="9">
    <source>
        <dbReference type="Proteomes" id="UP000078576"/>
    </source>
</evidence>
<evidence type="ECO:0000256" key="5">
    <source>
        <dbReference type="ARBA" id="ARBA00023002"/>
    </source>
</evidence>
<dbReference type="InterPro" id="IPR050562">
    <property type="entry name" value="FAD_mOase_fung"/>
</dbReference>
<feature type="transmembrane region" description="Helical" evidence="6">
    <location>
        <begin position="549"/>
        <end position="572"/>
    </location>
</feature>
<comment type="cofactor">
    <cofactor evidence="1">
        <name>FAD</name>
        <dbReference type="ChEBI" id="CHEBI:57692"/>
    </cofactor>
</comment>
<organism evidence="8 9">
    <name type="scientific">Cytospora mali</name>
    <name type="common">Apple Valsa canker fungus</name>
    <name type="synonym">Valsa mali</name>
    <dbReference type="NCBI Taxonomy" id="578113"/>
    <lineage>
        <taxon>Eukaryota</taxon>
        <taxon>Fungi</taxon>
        <taxon>Dikarya</taxon>
        <taxon>Ascomycota</taxon>
        <taxon>Pezizomycotina</taxon>
        <taxon>Sordariomycetes</taxon>
        <taxon>Sordariomycetidae</taxon>
        <taxon>Diaporthales</taxon>
        <taxon>Cytosporaceae</taxon>
        <taxon>Cytospora</taxon>
    </lineage>
</organism>
<name>A0A194VAW9_CYTMA</name>
<feature type="transmembrane region" description="Helical" evidence="6">
    <location>
        <begin position="681"/>
        <end position="701"/>
    </location>
</feature>
<dbReference type="Proteomes" id="UP000078576">
    <property type="component" value="Unassembled WGS sequence"/>
</dbReference>
<keyword evidence="3" id="KW-0285">Flavoprotein</keyword>
<dbReference type="GO" id="GO:0004497">
    <property type="term" value="F:monooxygenase activity"/>
    <property type="evidence" value="ECO:0007669"/>
    <property type="project" value="InterPro"/>
</dbReference>
<dbReference type="GO" id="GO:0071949">
    <property type="term" value="F:FAD binding"/>
    <property type="evidence" value="ECO:0007669"/>
    <property type="project" value="InterPro"/>
</dbReference>
<keyword evidence="6" id="KW-0812">Transmembrane</keyword>
<evidence type="ECO:0000256" key="1">
    <source>
        <dbReference type="ARBA" id="ARBA00001974"/>
    </source>
</evidence>
<gene>
    <name evidence="8" type="ORF">VP1G_08366</name>
</gene>
<feature type="transmembrane region" description="Helical" evidence="6">
    <location>
        <begin position="517"/>
        <end position="537"/>
    </location>
</feature>
<dbReference type="Gene3D" id="3.50.50.60">
    <property type="entry name" value="FAD/NAD(P)-binding domain"/>
    <property type="match status" value="1"/>
</dbReference>
<evidence type="ECO:0000259" key="7">
    <source>
        <dbReference type="Pfam" id="PF01494"/>
    </source>
</evidence>
<dbReference type="OrthoDB" id="16820at2759"/>
<dbReference type="Pfam" id="PF01494">
    <property type="entry name" value="FAD_binding_3"/>
    <property type="match status" value="2"/>
</dbReference>
<evidence type="ECO:0000256" key="3">
    <source>
        <dbReference type="ARBA" id="ARBA00022630"/>
    </source>
</evidence>
<feature type="domain" description="FAD-binding" evidence="7">
    <location>
        <begin position="291"/>
        <end position="351"/>
    </location>
</feature>